<comment type="caution">
    <text evidence="2">The sequence shown here is derived from an EMBL/GenBank/DDBJ whole genome shotgun (WGS) entry which is preliminary data.</text>
</comment>
<dbReference type="EMBL" id="BMAV01006048">
    <property type="protein sequence ID" value="GFY47648.1"/>
    <property type="molecule type" value="Genomic_DNA"/>
</dbReference>
<sequence>MTSYANQEMADIHFIYGAADGNVLEVRQLYGERFPSRRLTNRKTFEPLHRRLREAGSFVSGMHDAGRTRSARTPEFEKHVLREIEEQPEMSTRTISATTSVSHMTVESIRFRYFESNLQTSTILHCPSMKIIVVFLTLVAASYAQLQFDIPMATTRLGEDGTSSITQYHRDDNQGNYDYGYNEGHNEGGSFRREGGDAGRKVAPGYPKPGGLTECPNSRRRKWTEPNSNKPNRRCEKEPRFRHRFQGRHSHPRPPDPLKLPRPLATERPGNAAASSPSNTFPQTRSMPPKPALLSPCNFSLCALSVVGSSAARQCLSCKWTVLGDILPNKMLI</sequence>
<dbReference type="PANTHER" id="PTHR47326:SF1">
    <property type="entry name" value="HTH PSQ-TYPE DOMAIN-CONTAINING PROTEIN"/>
    <property type="match status" value="1"/>
</dbReference>
<feature type="region of interest" description="Disordered" evidence="1">
    <location>
        <begin position="163"/>
        <end position="288"/>
    </location>
</feature>
<evidence type="ECO:0000313" key="3">
    <source>
        <dbReference type="Proteomes" id="UP000886998"/>
    </source>
</evidence>
<organism evidence="2 3">
    <name type="scientific">Trichonephila inaurata madagascariensis</name>
    <dbReference type="NCBI Taxonomy" id="2747483"/>
    <lineage>
        <taxon>Eukaryota</taxon>
        <taxon>Metazoa</taxon>
        <taxon>Ecdysozoa</taxon>
        <taxon>Arthropoda</taxon>
        <taxon>Chelicerata</taxon>
        <taxon>Arachnida</taxon>
        <taxon>Araneae</taxon>
        <taxon>Araneomorphae</taxon>
        <taxon>Entelegynae</taxon>
        <taxon>Araneoidea</taxon>
        <taxon>Nephilidae</taxon>
        <taxon>Trichonephila</taxon>
        <taxon>Trichonephila inaurata</taxon>
    </lineage>
</organism>
<feature type="compositionally biased region" description="Polar residues" evidence="1">
    <location>
        <begin position="273"/>
        <end position="286"/>
    </location>
</feature>
<proteinExistence type="predicted"/>
<name>A0A8X6X611_9ARAC</name>
<feature type="compositionally biased region" description="Basic and acidic residues" evidence="1">
    <location>
        <begin position="184"/>
        <end position="200"/>
    </location>
</feature>
<feature type="compositionally biased region" description="Basic residues" evidence="1">
    <location>
        <begin position="240"/>
        <end position="252"/>
    </location>
</feature>
<keyword evidence="3" id="KW-1185">Reference proteome</keyword>
<gene>
    <name evidence="2" type="primary">NCL1_27350</name>
    <name evidence="2" type="ORF">TNIN_491511</name>
</gene>
<evidence type="ECO:0000313" key="2">
    <source>
        <dbReference type="EMBL" id="GFY47648.1"/>
    </source>
</evidence>
<reference evidence="2" key="1">
    <citation type="submission" date="2020-08" db="EMBL/GenBank/DDBJ databases">
        <title>Multicomponent nature underlies the extraordinary mechanical properties of spider dragline silk.</title>
        <authorList>
            <person name="Kono N."/>
            <person name="Nakamura H."/>
            <person name="Mori M."/>
            <person name="Yoshida Y."/>
            <person name="Ohtoshi R."/>
            <person name="Malay A.D."/>
            <person name="Moran D.A.P."/>
            <person name="Tomita M."/>
            <person name="Numata K."/>
            <person name="Arakawa K."/>
        </authorList>
    </citation>
    <scope>NUCLEOTIDE SEQUENCE</scope>
</reference>
<dbReference type="Proteomes" id="UP000886998">
    <property type="component" value="Unassembled WGS sequence"/>
</dbReference>
<dbReference type="OrthoDB" id="6753189at2759"/>
<dbReference type="PANTHER" id="PTHR47326">
    <property type="entry name" value="TRANSPOSABLE ELEMENT TC3 TRANSPOSASE-LIKE PROTEIN"/>
    <property type="match status" value="1"/>
</dbReference>
<protein>
    <submittedName>
        <fullName evidence="2">Cuticle protein 14 isoform b</fullName>
    </submittedName>
</protein>
<evidence type="ECO:0000256" key="1">
    <source>
        <dbReference type="SAM" id="MobiDB-lite"/>
    </source>
</evidence>
<accession>A0A8X6X611</accession>
<dbReference type="AlphaFoldDB" id="A0A8X6X611"/>